<name>A0A438GF07_VITVI</name>
<dbReference type="SUPFAM" id="SSF56672">
    <property type="entry name" value="DNA/RNA polymerases"/>
    <property type="match status" value="1"/>
</dbReference>
<gene>
    <name evidence="1" type="primary">TY3B-G_352</name>
    <name evidence="1" type="ORF">CK203_058047</name>
</gene>
<dbReference type="AlphaFoldDB" id="A0A438GF07"/>
<reference evidence="1 2" key="1">
    <citation type="journal article" date="2018" name="PLoS Genet.">
        <title>Population sequencing reveals clonal diversity and ancestral inbreeding in the grapevine cultivar Chardonnay.</title>
        <authorList>
            <person name="Roach M.J."/>
            <person name="Johnson D.L."/>
            <person name="Bohlmann J."/>
            <person name="van Vuuren H.J."/>
            <person name="Jones S.J."/>
            <person name="Pretorius I.S."/>
            <person name="Schmidt S.A."/>
            <person name="Borneman A.R."/>
        </authorList>
    </citation>
    <scope>NUCLEOTIDE SEQUENCE [LARGE SCALE GENOMIC DNA]</scope>
    <source>
        <strain evidence="2">cv. Chardonnay</strain>
        <tissue evidence="1">Leaf</tissue>
    </source>
</reference>
<dbReference type="Gene3D" id="3.10.10.10">
    <property type="entry name" value="HIV Type 1 Reverse Transcriptase, subunit A, domain 1"/>
    <property type="match status" value="1"/>
</dbReference>
<dbReference type="InterPro" id="IPR043502">
    <property type="entry name" value="DNA/RNA_pol_sf"/>
</dbReference>
<proteinExistence type="predicted"/>
<dbReference type="Gene3D" id="3.30.70.270">
    <property type="match status" value="1"/>
</dbReference>
<comment type="caution">
    <text evidence="1">The sequence shown here is derived from an EMBL/GenBank/DDBJ whole genome shotgun (WGS) entry which is preliminary data.</text>
</comment>
<evidence type="ECO:0000313" key="1">
    <source>
        <dbReference type="EMBL" id="RVW70768.1"/>
    </source>
</evidence>
<organism evidence="1 2">
    <name type="scientific">Vitis vinifera</name>
    <name type="common">Grape</name>
    <dbReference type="NCBI Taxonomy" id="29760"/>
    <lineage>
        <taxon>Eukaryota</taxon>
        <taxon>Viridiplantae</taxon>
        <taxon>Streptophyta</taxon>
        <taxon>Embryophyta</taxon>
        <taxon>Tracheophyta</taxon>
        <taxon>Spermatophyta</taxon>
        <taxon>Magnoliopsida</taxon>
        <taxon>eudicotyledons</taxon>
        <taxon>Gunneridae</taxon>
        <taxon>Pentapetalae</taxon>
        <taxon>rosids</taxon>
        <taxon>Vitales</taxon>
        <taxon>Vitaceae</taxon>
        <taxon>Viteae</taxon>
        <taxon>Vitis</taxon>
    </lineage>
</organism>
<sequence length="210" mass="23682">MRPCLTDIKLTDETFLILTSASVGKHAQSQAINKCEGMTSYVMMCLSDTTPNCPTVVMIVMSLLRIITAKASSSLQSLVLPLNIIKTLLSENNKVDKLLAVGFIREVEYPDWLANVVVVPKKGRKWRVCVNYTNLNDVCPKDSFPLPQIDQIVDSAVGHGMLSFLDAFFRYHQIPMYRPGEEKTALITLYKLYCYKVMSLRMLKPLTKGR</sequence>
<evidence type="ECO:0000313" key="2">
    <source>
        <dbReference type="Proteomes" id="UP000288805"/>
    </source>
</evidence>
<accession>A0A438GF07</accession>
<protein>
    <submittedName>
        <fullName evidence="1">Transposon Ty3-G Gag-Pol polyprotein</fullName>
    </submittedName>
</protein>
<dbReference type="Proteomes" id="UP000288805">
    <property type="component" value="Unassembled WGS sequence"/>
</dbReference>
<dbReference type="PANTHER" id="PTHR24559">
    <property type="entry name" value="TRANSPOSON TY3-I GAG-POL POLYPROTEIN"/>
    <property type="match status" value="1"/>
</dbReference>
<dbReference type="PANTHER" id="PTHR24559:SF444">
    <property type="entry name" value="REVERSE TRANSCRIPTASE DOMAIN-CONTAINING PROTEIN"/>
    <property type="match status" value="1"/>
</dbReference>
<dbReference type="EMBL" id="QGNW01000455">
    <property type="protein sequence ID" value="RVW70768.1"/>
    <property type="molecule type" value="Genomic_DNA"/>
</dbReference>
<dbReference type="InterPro" id="IPR053134">
    <property type="entry name" value="RNA-dir_DNA_polymerase"/>
</dbReference>
<dbReference type="InterPro" id="IPR043128">
    <property type="entry name" value="Rev_trsase/Diguanyl_cyclase"/>
</dbReference>
<dbReference type="CDD" id="cd01647">
    <property type="entry name" value="RT_LTR"/>
    <property type="match status" value="1"/>
</dbReference>